<accession>A0A8T0A7T1</accession>
<sequence length="148" mass="17105">MDELQSSRFGQPSPRHGLRLLYWFVQRCVEVDRNNQMVSLCSPSSGDFGFRIFRNRDEGGKGHLLPDSSGLVYYELGNLSVSGVKSLPEYVRERYTGFQDKSNSDRIIVTLRSGTFLDIYVTRHETRMNFNPCHTFRISRELDTKNSD</sequence>
<keyword evidence="2" id="KW-1185">Reference proteome</keyword>
<dbReference type="AlphaFoldDB" id="A0A8T0A7T1"/>
<dbReference type="EMBL" id="JABFDY010000028">
    <property type="protein sequence ID" value="KAF7687003.1"/>
    <property type="molecule type" value="Genomic_DNA"/>
</dbReference>
<dbReference type="Proteomes" id="UP000606274">
    <property type="component" value="Unassembled WGS sequence"/>
</dbReference>
<evidence type="ECO:0000313" key="1">
    <source>
        <dbReference type="EMBL" id="KAF7687003.1"/>
    </source>
</evidence>
<dbReference type="PANTHER" id="PTHR38706:SF2">
    <property type="match status" value="1"/>
</dbReference>
<gene>
    <name evidence="1" type="ORF">HF521_015396</name>
</gene>
<organism evidence="1 2">
    <name type="scientific">Silurus meridionalis</name>
    <name type="common">Southern catfish</name>
    <name type="synonym">Silurus soldatovi meridionalis</name>
    <dbReference type="NCBI Taxonomy" id="175797"/>
    <lineage>
        <taxon>Eukaryota</taxon>
        <taxon>Metazoa</taxon>
        <taxon>Chordata</taxon>
        <taxon>Craniata</taxon>
        <taxon>Vertebrata</taxon>
        <taxon>Euteleostomi</taxon>
        <taxon>Actinopterygii</taxon>
        <taxon>Neopterygii</taxon>
        <taxon>Teleostei</taxon>
        <taxon>Ostariophysi</taxon>
        <taxon>Siluriformes</taxon>
        <taxon>Siluridae</taxon>
        <taxon>Silurus</taxon>
    </lineage>
</organism>
<evidence type="ECO:0000313" key="2">
    <source>
        <dbReference type="Proteomes" id="UP000606274"/>
    </source>
</evidence>
<dbReference type="PANTHER" id="PTHR38706">
    <property type="entry name" value="SI:CH211-198C19.1-RELATED"/>
    <property type="match status" value="1"/>
</dbReference>
<name>A0A8T0A7T1_SILME</name>
<proteinExistence type="predicted"/>
<reference evidence="1" key="1">
    <citation type="submission" date="2020-08" db="EMBL/GenBank/DDBJ databases">
        <title>Chromosome-level assembly of Southern catfish (Silurus meridionalis) provides insights into visual adaptation to the nocturnal and benthic lifestyles.</title>
        <authorList>
            <person name="Zhang Y."/>
            <person name="Wang D."/>
            <person name="Peng Z."/>
        </authorList>
    </citation>
    <scope>NUCLEOTIDE SEQUENCE</scope>
    <source>
        <strain evidence="1">SWU-2019-XX</strain>
        <tissue evidence="1">Muscle</tissue>
    </source>
</reference>
<protein>
    <submittedName>
        <fullName evidence="1">Uncharacterized protein</fullName>
    </submittedName>
</protein>
<comment type="caution">
    <text evidence="1">The sequence shown here is derived from an EMBL/GenBank/DDBJ whole genome shotgun (WGS) entry which is preliminary data.</text>
</comment>